<dbReference type="EMBL" id="UHIC01000001">
    <property type="protein sequence ID" value="SUO96817.1"/>
    <property type="molecule type" value="Genomic_DNA"/>
</dbReference>
<protein>
    <submittedName>
        <fullName evidence="1">Uncharacterized protein</fullName>
    </submittedName>
</protein>
<sequence>MTGTVIQQVSYFGADVNSYSAIYFETSGLTANSEIPFVKSYTTGVSQNSEIPFVKSYTLGVSEKTHPISIFSSILNSINQENHV</sequence>
<dbReference type="Proteomes" id="UP000254601">
    <property type="component" value="Unassembled WGS sequence"/>
</dbReference>
<dbReference type="AlphaFoldDB" id="A0A380MZC3"/>
<gene>
    <name evidence="1" type="ORF">NCTC13337_02034</name>
</gene>
<reference evidence="1 2" key="1">
    <citation type="submission" date="2018-06" db="EMBL/GenBank/DDBJ databases">
        <authorList>
            <consortium name="Pathogen Informatics"/>
            <person name="Doyle S."/>
        </authorList>
    </citation>
    <scope>NUCLEOTIDE SEQUENCE [LARGE SCALE GENOMIC DNA]</scope>
    <source>
        <strain evidence="1 2">NCTC13337</strain>
    </source>
</reference>
<evidence type="ECO:0000313" key="1">
    <source>
        <dbReference type="EMBL" id="SUO96817.1"/>
    </source>
</evidence>
<accession>A0A380MZC3</accession>
<evidence type="ECO:0000313" key="2">
    <source>
        <dbReference type="Proteomes" id="UP000254601"/>
    </source>
</evidence>
<name>A0A380MZC3_9GAMM</name>
<proteinExistence type="predicted"/>
<organism evidence="1 2">
    <name type="scientific">Suttonella ornithocola</name>
    <dbReference type="NCBI Taxonomy" id="279832"/>
    <lineage>
        <taxon>Bacteria</taxon>
        <taxon>Pseudomonadati</taxon>
        <taxon>Pseudomonadota</taxon>
        <taxon>Gammaproteobacteria</taxon>
        <taxon>Cardiobacteriales</taxon>
        <taxon>Cardiobacteriaceae</taxon>
        <taxon>Suttonella</taxon>
    </lineage>
</organism>
<keyword evidence="2" id="KW-1185">Reference proteome</keyword>
<dbReference type="RefSeq" id="WP_072577422.1">
    <property type="nucleotide sequence ID" value="NZ_LWHB01000172.1"/>
</dbReference>